<reference evidence="2 3" key="1">
    <citation type="submission" date="2020-05" db="EMBL/GenBank/DDBJ databases">
        <title>Electrophorus electricus (electric eel) genome, fEleEle1, primary haplotype.</title>
        <authorList>
            <person name="Myers G."/>
            <person name="Meyer A."/>
            <person name="Fedrigo O."/>
            <person name="Formenti G."/>
            <person name="Rhie A."/>
            <person name="Tracey A."/>
            <person name="Sims Y."/>
            <person name="Jarvis E.D."/>
        </authorList>
    </citation>
    <scope>NUCLEOTIDE SEQUENCE [LARGE SCALE GENOMIC DNA]</scope>
</reference>
<dbReference type="AlphaFoldDB" id="A0AAY5EXF5"/>
<organism evidence="2 3">
    <name type="scientific">Electrophorus electricus</name>
    <name type="common">Electric eel</name>
    <name type="synonym">Gymnotus electricus</name>
    <dbReference type="NCBI Taxonomy" id="8005"/>
    <lineage>
        <taxon>Eukaryota</taxon>
        <taxon>Metazoa</taxon>
        <taxon>Chordata</taxon>
        <taxon>Craniata</taxon>
        <taxon>Vertebrata</taxon>
        <taxon>Euteleostomi</taxon>
        <taxon>Actinopterygii</taxon>
        <taxon>Neopterygii</taxon>
        <taxon>Teleostei</taxon>
        <taxon>Ostariophysi</taxon>
        <taxon>Gymnotiformes</taxon>
        <taxon>Gymnotoidei</taxon>
        <taxon>Gymnotidae</taxon>
        <taxon>Electrophorus</taxon>
    </lineage>
</organism>
<dbReference type="InterPro" id="IPR052749">
    <property type="entry name" value="Alpha-tectorin"/>
</dbReference>
<dbReference type="PANTHER" id="PTHR46160:SF9">
    <property type="entry name" value="PROTEIN PRY2-RELATED"/>
    <property type="match status" value="1"/>
</dbReference>
<dbReference type="SMART" id="SM00539">
    <property type="entry name" value="NIDO"/>
    <property type="match status" value="2"/>
</dbReference>
<dbReference type="Ensembl" id="ENSEEET00000055776.1">
    <property type="protein sequence ID" value="ENSEEEP00000060942.1"/>
    <property type="gene ID" value="ENSEEEG00000026017.1"/>
</dbReference>
<evidence type="ECO:0000313" key="3">
    <source>
        <dbReference type="Proteomes" id="UP000314983"/>
    </source>
</evidence>
<protein>
    <recommendedName>
        <fullName evidence="1">NIDO domain-containing protein</fullName>
    </recommendedName>
</protein>
<dbReference type="Pfam" id="PF06119">
    <property type="entry name" value="NIDO"/>
    <property type="match status" value="2"/>
</dbReference>
<name>A0AAY5EXF5_ELEEL</name>
<reference evidence="2" key="2">
    <citation type="submission" date="2025-05" db="UniProtKB">
        <authorList>
            <consortium name="Ensembl"/>
        </authorList>
    </citation>
    <scope>IDENTIFICATION</scope>
</reference>
<keyword evidence="3" id="KW-1185">Reference proteome</keyword>
<dbReference type="InterPro" id="IPR003886">
    <property type="entry name" value="NIDO_dom"/>
</dbReference>
<dbReference type="GO" id="GO:0007160">
    <property type="term" value="P:cell-matrix adhesion"/>
    <property type="evidence" value="ECO:0007669"/>
    <property type="project" value="InterPro"/>
</dbReference>
<evidence type="ECO:0000313" key="2">
    <source>
        <dbReference type="Ensembl" id="ENSEEEP00000061423.1"/>
    </source>
</evidence>
<dbReference type="PROSITE" id="PS51220">
    <property type="entry name" value="NIDO"/>
    <property type="match status" value="1"/>
</dbReference>
<dbReference type="PANTHER" id="PTHR46160">
    <property type="entry name" value="ALPHA-TECTORIN-RELATED"/>
    <property type="match status" value="1"/>
</dbReference>
<accession>A0AAY5EXF5</accession>
<dbReference type="Ensembl" id="ENSEEET00000057202.1">
    <property type="protein sequence ID" value="ENSEEEP00000057592.1"/>
    <property type="gene ID" value="ENSEEEG00000013661.2"/>
</dbReference>
<gene>
    <name evidence="2" type="primary">OTOGL</name>
</gene>
<feature type="domain" description="NIDO" evidence="1">
    <location>
        <begin position="286"/>
        <end position="384"/>
    </location>
</feature>
<dbReference type="Proteomes" id="UP000314983">
    <property type="component" value="Chromosome 4"/>
</dbReference>
<evidence type="ECO:0000259" key="1">
    <source>
        <dbReference type="PROSITE" id="PS51220"/>
    </source>
</evidence>
<dbReference type="Ensembl" id="ENSEEET00000054087.1">
    <property type="protein sequence ID" value="ENSEEEP00000061423.1"/>
    <property type="gene ID" value="ENSEEEG00000026017.1"/>
</dbReference>
<proteinExistence type="predicted"/>
<sequence>MEINKCLKSYYSEHSVLYGDIKSSFIFCVSGPFYPFGVGDIMSDGRSPAVSLVQPFLFFGKTYSQTYINENGYLTFDNVWDSCVSYPFPRHGVPDIIAPFWTCIFRGRGVISYRQYTSGSVLTQATQDIYQYFAQLRFRATWVFVTTWARVAYYPNSGTVRNDFENFGCHAGYGTDDGSYNFSIPGSFQYNYTSFTNSSNVNVTGRWAFRVDQGSQTWPFYPFGVGDIMSDGRSPAVSLVQPFLFFGKTYSQTYINENGYLTFDNVWDSCVSYPFPRHGVPDIIAPFWTCIFRGRGVISYRQYTSGSVLTQATQDIYQYFAQLRFRATWVFVTTWARVAYYPNSGTEPSFQVVLISDGHLSFILMNYGQIAPTSMLVQVSTIWE</sequence>
<dbReference type="GeneTree" id="ENSGT00950000183155"/>